<keyword evidence="2" id="KW-1185">Reference proteome</keyword>
<protein>
    <submittedName>
        <fullName evidence="1">Uncharacterized protein</fullName>
    </submittedName>
</protein>
<comment type="caution">
    <text evidence="1">The sequence shown here is derived from an EMBL/GenBank/DDBJ whole genome shotgun (WGS) entry which is preliminary data.</text>
</comment>
<proteinExistence type="predicted"/>
<dbReference type="Proteomes" id="UP001480082">
    <property type="component" value="Unassembled WGS sequence"/>
</dbReference>
<reference evidence="1 2" key="1">
    <citation type="journal article" date="2024" name="Proc. Natl. Acad. Sci. U.S.A.">
        <title>The evolutionary genomics of adaptation to stress in wild rhizobium bacteria.</title>
        <authorList>
            <person name="Kehlet-Delgado H."/>
            <person name="Montoya A.P."/>
            <person name="Jensen K.T."/>
            <person name="Wendlandt C.E."/>
            <person name="Dexheimer C."/>
            <person name="Roberts M."/>
            <person name="Torres Martinez L."/>
            <person name="Friesen M.L."/>
            <person name="Griffitts J.S."/>
            <person name="Porter S.S."/>
        </authorList>
    </citation>
    <scope>NUCLEOTIDE SEQUENCE [LARGE SCALE GENOMIC DNA]</scope>
    <source>
        <strain evidence="1 2">M0468</strain>
    </source>
</reference>
<sequence length="135" mass="15317">MAQPHLEVARSVIETSFRLRHHSIAGASAFRRDMDQSRKAIQASRELLKRLGQRHREDVAHGWEDADAAPVAVSAFDADIIRKVFHDLVLETGVPECQWRELATSLVHEFTGCERIEAGLVDWIIGSSYQLVWSR</sequence>
<name>A0ACC6T576_9HYPH</name>
<organism evidence="1 2">
    <name type="scientific">Mesorhizobium australicum</name>
    <dbReference type="NCBI Taxonomy" id="536018"/>
    <lineage>
        <taxon>Bacteria</taxon>
        <taxon>Pseudomonadati</taxon>
        <taxon>Pseudomonadota</taxon>
        <taxon>Alphaproteobacteria</taxon>
        <taxon>Hyphomicrobiales</taxon>
        <taxon>Phyllobacteriaceae</taxon>
        <taxon>Mesorhizobium</taxon>
    </lineage>
</organism>
<dbReference type="EMBL" id="JAMYRI010000017">
    <property type="protein sequence ID" value="MER9287044.1"/>
    <property type="molecule type" value="Genomic_DNA"/>
</dbReference>
<accession>A0ACC6T576</accession>
<gene>
    <name evidence="1" type="ORF">NKI81_24320</name>
</gene>
<evidence type="ECO:0000313" key="1">
    <source>
        <dbReference type="EMBL" id="MER9287044.1"/>
    </source>
</evidence>
<evidence type="ECO:0000313" key="2">
    <source>
        <dbReference type="Proteomes" id="UP001480082"/>
    </source>
</evidence>